<accession>A0A6S4PD48</accession>
<keyword evidence="2" id="KW-1185">Reference proteome</keyword>
<proteinExistence type="predicted"/>
<dbReference type="KEGG" id="vg:55412236"/>
<protein>
    <submittedName>
        <fullName evidence="1">Unnamed protein product</fullName>
    </submittedName>
</protein>
<sequence length="32" mass="3565">MDAKAVLKAVKWPVKTPTGDALREWLADLKVN</sequence>
<dbReference type="EMBL" id="AP013548">
    <property type="protein sequence ID" value="BAQ94457.1"/>
    <property type="molecule type" value="Genomic_DNA"/>
</dbReference>
<evidence type="ECO:0000313" key="1">
    <source>
        <dbReference type="EMBL" id="BAQ94457.1"/>
    </source>
</evidence>
<dbReference type="GeneID" id="55412236"/>
<dbReference type="RefSeq" id="YP_009777954.1">
    <property type="nucleotide sequence ID" value="NC_047707.1"/>
</dbReference>
<evidence type="ECO:0000313" key="2">
    <source>
        <dbReference type="Proteomes" id="UP000504725"/>
    </source>
</evidence>
<dbReference type="Proteomes" id="UP000504725">
    <property type="component" value="Segment"/>
</dbReference>
<name>A0A6S4PD48_9CAUD</name>
<organism evidence="1 2">
    <name type="scientific">uncultured phage_MedDCM-OCT-S38-C3</name>
    <dbReference type="NCBI Taxonomy" id="2740803"/>
    <lineage>
        <taxon>Viruses</taxon>
        <taxon>Duplodnaviria</taxon>
        <taxon>Heunggongvirae</taxon>
        <taxon>Uroviricota</taxon>
        <taxon>Caudoviricetes</taxon>
        <taxon>Autographivirales</taxon>
        <taxon>Stopalavirus</taxon>
        <taxon>Stopalavirus S38C3</taxon>
    </lineage>
</organism>
<reference evidence="1 2" key="1">
    <citation type="journal article" date="2013" name="PLoS Genet.">
        <title>Expanding the Marine Virosphere Using Metagenomics.</title>
        <authorList>
            <person name="Mizuno C.M."/>
            <person name="Rodriguez-Valera F."/>
            <person name="Kimes N.E."/>
            <person name="Ghai R."/>
        </authorList>
    </citation>
    <scope>NUCLEOTIDE SEQUENCE [LARGE SCALE GENOMIC DNA]</scope>
    <source>
        <strain evidence="1">UvMED-CGR-U-MedDCM-OCT-S38-C3</strain>
    </source>
</reference>